<proteinExistence type="predicted"/>
<dbReference type="NCBIfam" id="NF033537">
    <property type="entry name" value="lasso_biosyn_B2"/>
    <property type="match status" value="1"/>
</dbReference>
<dbReference type="Proteomes" id="UP001430360">
    <property type="component" value="Unassembled WGS sequence"/>
</dbReference>
<reference evidence="2" key="2">
    <citation type="journal article" date="2022" name="Syst. Appl. Microbiol.">
        <title>Physiological and genomic characterisation of Luteimonas fraxinea sp. nov., a bacterial species associated with trees tolerant to ash dieback.</title>
        <authorList>
            <person name="Ulrich K."/>
            <person name="Becker R."/>
            <person name="Behrendt U."/>
            <person name="Kube M."/>
            <person name="Schneck V."/>
            <person name="Ulrich A."/>
        </authorList>
    </citation>
    <scope>NUCLEOTIDE SEQUENCE</scope>
    <source>
        <strain evidence="2">A1P009</strain>
    </source>
</reference>
<dbReference type="EMBL" id="JAJQKU010000001">
    <property type="protein sequence ID" value="MCD9095364.1"/>
    <property type="molecule type" value="Genomic_DNA"/>
</dbReference>
<name>A0ABS8U7K9_9GAMM</name>
<evidence type="ECO:0000313" key="3">
    <source>
        <dbReference type="Proteomes" id="UP001430360"/>
    </source>
</evidence>
<dbReference type="InterPro" id="IPR032708">
    <property type="entry name" value="McjB_C"/>
</dbReference>
<gene>
    <name evidence="2" type="ORF">LTT95_00195</name>
</gene>
<evidence type="ECO:0000259" key="1">
    <source>
        <dbReference type="Pfam" id="PF13471"/>
    </source>
</evidence>
<keyword evidence="3" id="KW-1185">Reference proteome</keyword>
<organism evidence="2 3">
    <name type="scientific">Luteimonas fraxinea</name>
    <dbReference type="NCBI Taxonomy" id="2901869"/>
    <lineage>
        <taxon>Bacteria</taxon>
        <taxon>Pseudomonadati</taxon>
        <taxon>Pseudomonadota</taxon>
        <taxon>Gammaproteobacteria</taxon>
        <taxon>Lysobacterales</taxon>
        <taxon>Lysobacteraceae</taxon>
        <taxon>Luteimonas</taxon>
    </lineage>
</organism>
<protein>
    <submittedName>
        <fullName evidence="2">Lasso peptide biosynthesis B2 protein</fullName>
    </submittedName>
</protein>
<dbReference type="InterPro" id="IPR053521">
    <property type="entry name" value="McjB-like"/>
</dbReference>
<reference evidence="2" key="1">
    <citation type="submission" date="2021-12" db="EMBL/GenBank/DDBJ databases">
        <authorList>
            <person name="Ulrich A."/>
        </authorList>
    </citation>
    <scope>NUCLEOTIDE SEQUENCE</scope>
    <source>
        <strain evidence="2">A1P009</strain>
    </source>
</reference>
<evidence type="ECO:0000313" key="2">
    <source>
        <dbReference type="EMBL" id="MCD9095364.1"/>
    </source>
</evidence>
<accession>A0ABS8U7K9</accession>
<comment type="caution">
    <text evidence="2">The sequence shown here is derived from an EMBL/GenBank/DDBJ whole genome shotgun (WGS) entry which is preliminary data.</text>
</comment>
<feature type="domain" description="Microcin J25-processing protein McjB C-terminal" evidence="1">
    <location>
        <begin position="127"/>
        <end position="219"/>
    </location>
</feature>
<sequence>MAYRLGPDLWCCHANDHLVFLDVVADRYFRLPAQQEHIVNAVLRGDRNAETDLQLPLNIAAGLRALGTSDREFPIPAAQHSLEDHEEVRTRIDFRLLLEVAILLARVRYRLKARPLKESLSASSSLLHKRRRRLADEPGVVDEHLAQIAHRFQRVRRYVPIEPSCLLDSLALSLFLARRDFSAPVVLGVTCEPFSAHCWVQVGNTVLNDTLGSARSHTPIGIV</sequence>
<dbReference type="Pfam" id="PF13471">
    <property type="entry name" value="Transglut_core3"/>
    <property type="match status" value="1"/>
</dbReference>
<dbReference type="RefSeq" id="WP_232133917.1">
    <property type="nucleotide sequence ID" value="NZ_CP089507.1"/>
</dbReference>